<proteinExistence type="inferred from homology"/>
<organism evidence="10 11">
    <name type="scientific">Deinococcus indicus</name>
    <dbReference type="NCBI Taxonomy" id="223556"/>
    <lineage>
        <taxon>Bacteria</taxon>
        <taxon>Thermotogati</taxon>
        <taxon>Deinococcota</taxon>
        <taxon>Deinococci</taxon>
        <taxon>Deinococcales</taxon>
        <taxon>Deinococcaceae</taxon>
        <taxon>Deinococcus</taxon>
    </lineage>
</organism>
<name>A0A2D0A7N9_9DEIO</name>
<evidence type="ECO:0000256" key="5">
    <source>
        <dbReference type="ARBA" id="ARBA00022927"/>
    </source>
</evidence>
<comment type="similarity">
    <text evidence="9">Belongs to the TatA/E family.</text>
</comment>
<dbReference type="GO" id="GO:0033281">
    <property type="term" value="C:TAT protein transport complex"/>
    <property type="evidence" value="ECO:0007669"/>
    <property type="project" value="UniProtKB-UniRule"/>
</dbReference>
<evidence type="ECO:0000256" key="7">
    <source>
        <dbReference type="ARBA" id="ARBA00023010"/>
    </source>
</evidence>
<comment type="subunit">
    <text evidence="9">Forms a complex with TatC.</text>
</comment>
<evidence type="ECO:0000313" key="10">
    <source>
        <dbReference type="EMBL" id="OWL96430.1"/>
    </source>
</evidence>
<dbReference type="Gene3D" id="1.20.5.3310">
    <property type="match status" value="1"/>
</dbReference>
<dbReference type="Pfam" id="PF02416">
    <property type="entry name" value="TatA_B_E"/>
    <property type="match status" value="1"/>
</dbReference>
<protein>
    <recommendedName>
        <fullName evidence="9">Sec-independent protein translocase protein TatA</fullName>
    </recommendedName>
</protein>
<dbReference type="RefSeq" id="WP_088248224.1">
    <property type="nucleotide sequence ID" value="NZ_BNAM01000004.1"/>
</dbReference>
<evidence type="ECO:0000256" key="1">
    <source>
        <dbReference type="ARBA" id="ARBA00004162"/>
    </source>
</evidence>
<evidence type="ECO:0000256" key="8">
    <source>
        <dbReference type="ARBA" id="ARBA00023136"/>
    </source>
</evidence>
<evidence type="ECO:0000313" key="11">
    <source>
        <dbReference type="Proteomes" id="UP000197208"/>
    </source>
</evidence>
<reference evidence="10 11" key="1">
    <citation type="submission" date="2017-05" db="EMBL/GenBank/DDBJ databases">
        <title>De novo genome assembly of Deniococcus indicus strain DR1.</title>
        <authorList>
            <person name="Chauhan D."/>
            <person name="Yennamalli R.M."/>
            <person name="Priyadarshini R."/>
        </authorList>
    </citation>
    <scope>NUCLEOTIDE SEQUENCE [LARGE SCALE GENOMIC DNA]</scope>
    <source>
        <strain evidence="10 11">DR1</strain>
    </source>
</reference>
<evidence type="ECO:0000256" key="4">
    <source>
        <dbReference type="ARBA" id="ARBA00022692"/>
    </source>
</evidence>
<keyword evidence="8 9" id="KW-0472">Membrane</keyword>
<dbReference type="PANTHER" id="PTHR42982:SF1">
    <property type="entry name" value="SEC-INDEPENDENT PROTEIN TRANSLOCASE PROTEIN TATA"/>
    <property type="match status" value="1"/>
</dbReference>
<evidence type="ECO:0000256" key="3">
    <source>
        <dbReference type="ARBA" id="ARBA00022475"/>
    </source>
</evidence>
<dbReference type="OrthoDB" id="9800908at2"/>
<dbReference type="InterPro" id="IPR003369">
    <property type="entry name" value="TatA/B/E"/>
</dbReference>
<keyword evidence="4 9" id="KW-0812">Transmembrane</keyword>
<dbReference type="HAMAP" id="MF_00236">
    <property type="entry name" value="TatA_E"/>
    <property type="match status" value="1"/>
</dbReference>
<dbReference type="GO" id="GO:0043953">
    <property type="term" value="P:protein transport by the Tat complex"/>
    <property type="evidence" value="ECO:0007669"/>
    <property type="project" value="UniProtKB-UniRule"/>
</dbReference>
<dbReference type="EMBL" id="NHMK01000011">
    <property type="protein sequence ID" value="OWL96430.1"/>
    <property type="molecule type" value="Genomic_DNA"/>
</dbReference>
<comment type="caution">
    <text evidence="10">The sequence shown here is derived from an EMBL/GenBank/DDBJ whole genome shotgun (WGS) entry which is preliminary data.</text>
</comment>
<comment type="function">
    <text evidence="9">Part of the twin-arginine translocation (Tat) system that transports large folded proteins containing a characteristic twin-arginine motif in their signal peptide across membranes. TatA could form the protein-conducting channel of the Tat system.</text>
</comment>
<dbReference type="PRINTS" id="PR01506">
    <property type="entry name" value="TATBPROTEIN"/>
</dbReference>
<keyword evidence="11" id="KW-1185">Reference proteome</keyword>
<accession>A0A2D0A7N9</accession>
<keyword evidence="5 9" id="KW-0653">Protein transport</keyword>
<comment type="subcellular location">
    <subcellularLocation>
        <location evidence="1 9">Cell membrane</location>
        <topology evidence="1 9">Single-pass membrane protein</topology>
    </subcellularLocation>
</comment>
<dbReference type="PANTHER" id="PTHR42982">
    <property type="entry name" value="SEC-INDEPENDENT PROTEIN TRANSLOCASE PROTEIN TATA"/>
    <property type="match status" value="1"/>
</dbReference>
<dbReference type="AlphaFoldDB" id="A0A2D0A7N9"/>
<dbReference type="NCBIfam" id="NF011430">
    <property type="entry name" value="PRK14861.1"/>
    <property type="match status" value="1"/>
</dbReference>
<dbReference type="GO" id="GO:0008320">
    <property type="term" value="F:protein transmembrane transporter activity"/>
    <property type="evidence" value="ECO:0007669"/>
    <property type="project" value="UniProtKB-UniRule"/>
</dbReference>
<keyword evidence="7 9" id="KW-0811">Translocation</keyword>
<evidence type="ECO:0000256" key="2">
    <source>
        <dbReference type="ARBA" id="ARBA00022448"/>
    </source>
</evidence>
<evidence type="ECO:0000256" key="9">
    <source>
        <dbReference type="HAMAP-Rule" id="MF_00236"/>
    </source>
</evidence>
<dbReference type="NCBIfam" id="TIGR01411">
    <property type="entry name" value="tatAE"/>
    <property type="match status" value="1"/>
</dbReference>
<gene>
    <name evidence="9" type="primary">tatA</name>
    <name evidence="10" type="ORF">CBQ26_08565</name>
</gene>
<evidence type="ECO:0000256" key="6">
    <source>
        <dbReference type="ARBA" id="ARBA00022989"/>
    </source>
</evidence>
<dbReference type="InterPro" id="IPR006312">
    <property type="entry name" value="TatA/E"/>
</dbReference>
<keyword evidence="6 9" id="KW-1133">Transmembrane helix</keyword>
<keyword evidence="2 9" id="KW-0813">Transport</keyword>
<keyword evidence="3 9" id="KW-1003">Cell membrane</keyword>
<dbReference type="Proteomes" id="UP000197208">
    <property type="component" value="Unassembled WGS sequence"/>
</dbReference>
<sequence>MPNIGPAELLVILLVALVVFGPRKLPELGKSLGAGLREFRKSTQSLKDGLDGTLNDAPPAAPAQTIHAQAAVPVAAAAVTPGAQPAVAQPVAAQPVMVQPVEVPQPVTPDGAPVVTVAKEPTGS</sequence>